<dbReference type="InterPro" id="IPR043128">
    <property type="entry name" value="Rev_trsase/Diguanyl_cyclase"/>
</dbReference>
<sequence length="533" mass="59322">MIGRRRIVAVFLPHWPMDRFFRALRAKGRKPDRRRPLALAMSAQGGPRITARNRAAAQEGVNEDQLVTDATALCRRLEVRDADLAADAAALKKLADWCGRYTPWTAPDANGLGVEPDGILMDITGCDHLFGGDAALLDDLVARLRGFGIAARAVAAATPGAAWALARFDERQVFVLPAGEEEHALKGLPIRALRLSHDICDGLHRLGLKRVGDLYGRPRAPLTARFGPDVARRLDEALGRTAEPISPEMPLVPFRARLLFAEGLTRIEDIETAVERLAVELCDLLTRDLKGARRLELLLFRVDGEVSQLLAGTSAPSREAKHLARLFREKLKQVGDDFDAGYGIEALSLAALAVDAMSPSQAALSDEDSGERNIDALIDRIGNRLGPSRVRRLRPCASYIPERAVATVPAMSGALPPTSIISPNDWRIPELQKLDGVVGRPLRMLACAEQIEVTAEVPEGPPRSFRWRRVLHHVVRSEGPERIAPEWWRRDGERTRDYYRVEDKDGRRFWLYRDGLYQRDTEMPLWYLHGIFG</sequence>
<comment type="caution">
    <text evidence="4">The sequence shown here is derived from an EMBL/GenBank/DDBJ whole genome shotgun (WGS) entry which is preliminary data.</text>
</comment>
<dbReference type="InterPro" id="IPR043502">
    <property type="entry name" value="DNA/RNA_pol_sf"/>
</dbReference>
<reference evidence="4 5" key="1">
    <citation type="submission" date="2019-09" db="EMBL/GenBank/DDBJ databases">
        <title>Parvibaculum sedimenti sp. nov., isolated from sediment.</title>
        <authorList>
            <person name="Wang Y."/>
        </authorList>
    </citation>
    <scope>NUCLEOTIDE SEQUENCE [LARGE SCALE GENOMIC DNA]</scope>
    <source>
        <strain evidence="4 5">HXT-9</strain>
    </source>
</reference>
<dbReference type="Pfam" id="PF00817">
    <property type="entry name" value="IMS"/>
    <property type="match status" value="1"/>
</dbReference>
<dbReference type="InterPro" id="IPR001126">
    <property type="entry name" value="UmuC"/>
</dbReference>
<organism evidence="4 5">
    <name type="scientific">Parvibaculum sedimenti</name>
    <dbReference type="NCBI Taxonomy" id="2608632"/>
    <lineage>
        <taxon>Bacteria</taxon>
        <taxon>Pseudomonadati</taxon>
        <taxon>Pseudomonadota</taxon>
        <taxon>Alphaproteobacteria</taxon>
        <taxon>Hyphomicrobiales</taxon>
        <taxon>Parvibaculaceae</taxon>
        <taxon>Parvibaculum</taxon>
    </lineage>
</organism>
<dbReference type="PANTHER" id="PTHR35369:SF2">
    <property type="entry name" value="BLR3025 PROTEIN"/>
    <property type="match status" value="1"/>
</dbReference>
<evidence type="ECO:0000313" key="4">
    <source>
        <dbReference type="EMBL" id="KAB7739120.1"/>
    </source>
</evidence>
<dbReference type="PANTHER" id="PTHR35369">
    <property type="entry name" value="BLR3025 PROTEIN-RELATED"/>
    <property type="match status" value="1"/>
</dbReference>
<name>A0A6N6VEH6_9HYPH</name>
<protein>
    <submittedName>
        <fullName evidence="4">DNA polymerase Y family protein</fullName>
    </submittedName>
</protein>
<feature type="domain" description="UmuC" evidence="3">
    <location>
        <begin position="17"/>
        <end position="164"/>
    </location>
</feature>
<evidence type="ECO:0000256" key="2">
    <source>
        <dbReference type="ARBA" id="ARBA00022763"/>
    </source>
</evidence>
<gene>
    <name evidence="4" type="ORF">F2P47_14015</name>
</gene>
<keyword evidence="5" id="KW-1185">Reference proteome</keyword>
<proteinExistence type="inferred from homology"/>
<dbReference type="CDD" id="cd03468">
    <property type="entry name" value="PolY_like"/>
    <property type="match status" value="1"/>
</dbReference>
<dbReference type="RefSeq" id="WP_152217003.1">
    <property type="nucleotide sequence ID" value="NZ_WESC01000013.1"/>
</dbReference>
<dbReference type="Gene3D" id="3.40.1170.60">
    <property type="match status" value="1"/>
</dbReference>
<evidence type="ECO:0000313" key="5">
    <source>
        <dbReference type="Proteomes" id="UP000468901"/>
    </source>
</evidence>
<evidence type="ECO:0000259" key="3">
    <source>
        <dbReference type="Pfam" id="PF00817"/>
    </source>
</evidence>
<accession>A0A6N6VEH6</accession>
<dbReference type="InterPro" id="IPR050356">
    <property type="entry name" value="SulA_CellDiv_inhibitor"/>
</dbReference>
<keyword evidence="2" id="KW-0227">DNA damage</keyword>
<dbReference type="Proteomes" id="UP000468901">
    <property type="component" value="Unassembled WGS sequence"/>
</dbReference>
<dbReference type="AlphaFoldDB" id="A0A6N6VEH6"/>
<dbReference type="SUPFAM" id="SSF56672">
    <property type="entry name" value="DNA/RNA polymerases"/>
    <property type="match status" value="1"/>
</dbReference>
<dbReference type="Gene3D" id="3.30.70.270">
    <property type="match status" value="1"/>
</dbReference>
<dbReference type="GO" id="GO:0006281">
    <property type="term" value="P:DNA repair"/>
    <property type="evidence" value="ECO:0007669"/>
    <property type="project" value="InterPro"/>
</dbReference>
<comment type="similarity">
    <text evidence="1">Belongs to the DNA polymerase type-Y family.</text>
</comment>
<evidence type="ECO:0000256" key="1">
    <source>
        <dbReference type="ARBA" id="ARBA00010945"/>
    </source>
</evidence>
<dbReference type="EMBL" id="WESC01000013">
    <property type="protein sequence ID" value="KAB7739120.1"/>
    <property type="molecule type" value="Genomic_DNA"/>
</dbReference>